<organism evidence="1 2">
    <name type="scientific">Lupinus angustifolius</name>
    <name type="common">Narrow-leaved blue lupine</name>
    <dbReference type="NCBI Taxonomy" id="3871"/>
    <lineage>
        <taxon>Eukaryota</taxon>
        <taxon>Viridiplantae</taxon>
        <taxon>Streptophyta</taxon>
        <taxon>Embryophyta</taxon>
        <taxon>Tracheophyta</taxon>
        <taxon>Spermatophyta</taxon>
        <taxon>Magnoliopsida</taxon>
        <taxon>eudicotyledons</taxon>
        <taxon>Gunneridae</taxon>
        <taxon>Pentapetalae</taxon>
        <taxon>rosids</taxon>
        <taxon>fabids</taxon>
        <taxon>Fabales</taxon>
        <taxon>Fabaceae</taxon>
        <taxon>Papilionoideae</taxon>
        <taxon>50 kb inversion clade</taxon>
        <taxon>genistoids sensu lato</taxon>
        <taxon>core genistoids</taxon>
        <taxon>Genisteae</taxon>
        <taxon>Lupinus</taxon>
    </lineage>
</organism>
<dbReference type="PANTHER" id="PTHR35746:SF1">
    <property type="entry name" value="PENTATRICOPEPTIDE REPEAT (PPR) SUPERFAMILY PROTEIN"/>
    <property type="match status" value="1"/>
</dbReference>
<sequence>MVENVDSSDNIIDETCEGVSDIAVSGVISLDHQVADEAINLMEKNSAEFLSVQVRDDFPLELNSVEITNASMNVQVEFAHVEQFSSSSDVNIFRCSPDMYVVSSTNSMKKEPVNFEKIETNAEENTEVSPLKLTLEGTFDGCKDSQQISLPEGSLEASSTVNPRDASFAYATSETIGVISIYNEVHHEINRTKINDAVVYGNNVKADVENDIRTKTKDLQTSELLQLEAEQSRDLVTNDDAGETGKIEILISKVEKFMELSLCSVQDRSVNNLVKHSSSGFDASVDFSSRCDSLDGNWGSVSVFSLQSDAPAVIDTETLPSTSSLASTDAGKSNVNNPIDSFHGQQSGKSETFEPSSFMTLPDSTSQAGWFPTLTKVINDSPGRKKNEKIIAKVKNWSTSNEHKPLKSLLGEAAQSDKAKYPKFGGHSLNQKNFNFPENSNSGSKTVNSILGSGSPAAHVAKGEFAKEWNSPARYPADIKREKGKDKSRPLWIQLVCWSSSMDHQPQRR</sequence>
<keyword evidence="2" id="KW-1185">Reference proteome</keyword>
<dbReference type="PANTHER" id="PTHR35746">
    <property type="entry name" value="PENTATRICOPEPTIDE REPEAT (PPR) SUPERFAMILY PROTEIN"/>
    <property type="match status" value="1"/>
</dbReference>
<dbReference type="Proteomes" id="UP000188354">
    <property type="component" value="Unassembled WGS sequence"/>
</dbReference>
<accession>A0A1J7FPD4</accession>
<dbReference type="Gramene" id="OIV89791">
    <property type="protein sequence ID" value="OIV89791"/>
    <property type="gene ID" value="TanjilG_31377"/>
</dbReference>
<dbReference type="AlphaFoldDB" id="A0A1J7FPD4"/>
<evidence type="ECO:0000313" key="2">
    <source>
        <dbReference type="Proteomes" id="UP000188354"/>
    </source>
</evidence>
<protein>
    <submittedName>
        <fullName evidence="1">Uncharacterized protein</fullName>
    </submittedName>
</protein>
<reference evidence="1 2" key="1">
    <citation type="journal article" date="2017" name="Plant Biotechnol. J.">
        <title>A comprehensive draft genome sequence for lupin (Lupinus angustifolius), an emerging health food: insights into plant-microbe interactions and legume evolution.</title>
        <authorList>
            <person name="Hane J.K."/>
            <person name="Ming Y."/>
            <person name="Kamphuis L.G."/>
            <person name="Nelson M.N."/>
            <person name="Garg G."/>
            <person name="Atkins C.A."/>
            <person name="Bayer P.E."/>
            <person name="Bravo A."/>
            <person name="Bringans S."/>
            <person name="Cannon S."/>
            <person name="Edwards D."/>
            <person name="Foley R."/>
            <person name="Gao L.L."/>
            <person name="Harrison M.J."/>
            <person name="Huang W."/>
            <person name="Hurgobin B."/>
            <person name="Li S."/>
            <person name="Liu C.W."/>
            <person name="McGrath A."/>
            <person name="Morahan G."/>
            <person name="Murray J."/>
            <person name="Weller J."/>
            <person name="Jian J."/>
            <person name="Singh K.B."/>
        </authorList>
    </citation>
    <scope>NUCLEOTIDE SEQUENCE [LARGE SCALE GENOMIC DNA]</scope>
    <source>
        <strain evidence="2">cv. Tanjil</strain>
        <tissue evidence="1">Whole plant</tissue>
    </source>
</reference>
<name>A0A1J7FPD4_LUPAN</name>
<evidence type="ECO:0000313" key="1">
    <source>
        <dbReference type="EMBL" id="OIV89791.1"/>
    </source>
</evidence>
<gene>
    <name evidence="1" type="ORF">TanjilG_31377</name>
</gene>
<proteinExistence type="predicted"/>
<dbReference type="EMBL" id="KV862241">
    <property type="protein sequence ID" value="OIV89791.1"/>
    <property type="molecule type" value="Genomic_DNA"/>
</dbReference>